<feature type="transmembrane region" description="Helical" evidence="6">
    <location>
        <begin position="213"/>
        <end position="234"/>
    </location>
</feature>
<evidence type="ECO:0000256" key="1">
    <source>
        <dbReference type="ARBA" id="ARBA00004651"/>
    </source>
</evidence>
<feature type="transmembrane region" description="Helical" evidence="6">
    <location>
        <begin position="35"/>
        <end position="59"/>
    </location>
</feature>
<evidence type="ECO:0000313" key="7">
    <source>
        <dbReference type="EMBL" id="MBB6085409.1"/>
    </source>
</evidence>
<evidence type="ECO:0000313" key="8">
    <source>
        <dbReference type="Proteomes" id="UP000541136"/>
    </source>
</evidence>
<keyword evidence="5 6" id="KW-0472">Membrane</keyword>
<name>A0A7W9TRK3_CASDE</name>
<dbReference type="GO" id="GO:0015658">
    <property type="term" value="F:branched-chain amino acid transmembrane transporter activity"/>
    <property type="evidence" value="ECO:0007669"/>
    <property type="project" value="InterPro"/>
</dbReference>
<organism evidence="7 8">
    <name type="scientific">Castellaniella defragrans</name>
    <name type="common">Alcaligenes defragrans</name>
    <dbReference type="NCBI Taxonomy" id="75697"/>
    <lineage>
        <taxon>Bacteria</taxon>
        <taxon>Pseudomonadati</taxon>
        <taxon>Pseudomonadota</taxon>
        <taxon>Betaproteobacteria</taxon>
        <taxon>Burkholderiales</taxon>
        <taxon>Alcaligenaceae</taxon>
        <taxon>Castellaniella</taxon>
    </lineage>
</organism>
<proteinExistence type="predicted"/>
<feature type="transmembrane region" description="Helical" evidence="6">
    <location>
        <begin position="12"/>
        <end position="29"/>
    </location>
</feature>
<evidence type="ECO:0000256" key="4">
    <source>
        <dbReference type="ARBA" id="ARBA00022989"/>
    </source>
</evidence>
<comment type="caution">
    <text evidence="7">The sequence shown here is derived from an EMBL/GenBank/DDBJ whole genome shotgun (WGS) entry which is preliminary data.</text>
</comment>
<evidence type="ECO:0000256" key="2">
    <source>
        <dbReference type="ARBA" id="ARBA00022475"/>
    </source>
</evidence>
<dbReference type="Pfam" id="PF02653">
    <property type="entry name" value="BPD_transp_2"/>
    <property type="match status" value="1"/>
</dbReference>
<dbReference type="PANTHER" id="PTHR30482:SF17">
    <property type="entry name" value="ABC TRANSPORTER ATP-BINDING PROTEIN"/>
    <property type="match status" value="1"/>
</dbReference>
<feature type="transmembrane region" description="Helical" evidence="6">
    <location>
        <begin position="167"/>
        <end position="187"/>
    </location>
</feature>
<evidence type="ECO:0000256" key="6">
    <source>
        <dbReference type="SAM" id="Phobius"/>
    </source>
</evidence>
<dbReference type="PANTHER" id="PTHR30482">
    <property type="entry name" value="HIGH-AFFINITY BRANCHED-CHAIN AMINO ACID TRANSPORT SYSTEM PERMEASE"/>
    <property type="match status" value="1"/>
</dbReference>
<sequence>MFPEHLRWQSPRCLLGAGLIGLLLVLPLLTHWLELGFYLSLATRIVIYAIAATGLNLILGYGGMVSFGHALFVGLGAYVVGICSYHGLDDGWLQLLIGLTVTGAVATAVGLVSLRTRAIGFIMITLAFAQMFYFLGVSLKQYGGDDGLPLYQTSILDPLPPLDDKVALYYLALAVLLLCMYLVWRIVHSRFGYVLRGFQANERRMLAAGYSRMRYQLSAFVLSALICALAGMLMVNLTTFASPSYLSWQASGEFLLIVVIGGMGTVVGPLLGAFALLSLEEALSSMTQHWMAILGPLILLAALYASRGLWGGLVKSAATAGNQEGAGR</sequence>
<keyword evidence="4 6" id="KW-1133">Transmembrane helix</keyword>
<dbReference type="RefSeq" id="WP_151024240.1">
    <property type="nucleotide sequence ID" value="NZ_JACHIB010000025.1"/>
</dbReference>
<reference evidence="7 8" key="1">
    <citation type="submission" date="2020-08" db="EMBL/GenBank/DDBJ databases">
        <title>Genomic Encyclopedia of Type Strains, Phase IV (KMG-IV): sequencing the most valuable type-strain genomes for metagenomic binning, comparative biology and taxonomic classification.</title>
        <authorList>
            <person name="Goeker M."/>
        </authorList>
    </citation>
    <scope>NUCLEOTIDE SEQUENCE [LARGE SCALE GENOMIC DNA]</scope>
    <source>
        <strain evidence="7 8">DSM 12141</strain>
    </source>
</reference>
<dbReference type="Proteomes" id="UP000541136">
    <property type="component" value="Unassembled WGS sequence"/>
</dbReference>
<protein>
    <submittedName>
        <fullName evidence="7">Branched-chain amino acid transport system permease protein</fullName>
    </submittedName>
</protein>
<dbReference type="InterPro" id="IPR043428">
    <property type="entry name" value="LivM-like"/>
</dbReference>
<feature type="transmembrane region" description="Helical" evidence="6">
    <location>
        <begin position="254"/>
        <end position="277"/>
    </location>
</feature>
<dbReference type="InterPro" id="IPR001851">
    <property type="entry name" value="ABC_transp_permease"/>
</dbReference>
<keyword evidence="3 6" id="KW-0812">Transmembrane</keyword>
<feature type="transmembrane region" description="Helical" evidence="6">
    <location>
        <begin position="289"/>
        <end position="306"/>
    </location>
</feature>
<evidence type="ECO:0000256" key="5">
    <source>
        <dbReference type="ARBA" id="ARBA00023136"/>
    </source>
</evidence>
<gene>
    <name evidence="7" type="ORF">HNR28_003467</name>
</gene>
<comment type="subcellular location">
    <subcellularLocation>
        <location evidence="1">Cell membrane</location>
        <topology evidence="1">Multi-pass membrane protein</topology>
    </subcellularLocation>
</comment>
<evidence type="ECO:0000256" key="3">
    <source>
        <dbReference type="ARBA" id="ARBA00022692"/>
    </source>
</evidence>
<feature type="transmembrane region" description="Helical" evidence="6">
    <location>
        <begin position="93"/>
        <end position="112"/>
    </location>
</feature>
<accession>A0A7W9TRK3</accession>
<feature type="transmembrane region" description="Helical" evidence="6">
    <location>
        <begin position="119"/>
        <end position="139"/>
    </location>
</feature>
<dbReference type="EMBL" id="JACHIB010000025">
    <property type="protein sequence ID" value="MBB6085409.1"/>
    <property type="molecule type" value="Genomic_DNA"/>
</dbReference>
<dbReference type="AlphaFoldDB" id="A0A7W9TRK3"/>
<keyword evidence="2" id="KW-1003">Cell membrane</keyword>
<dbReference type="GO" id="GO:0005886">
    <property type="term" value="C:plasma membrane"/>
    <property type="evidence" value="ECO:0007669"/>
    <property type="project" value="UniProtKB-SubCell"/>
</dbReference>
<feature type="transmembrane region" description="Helical" evidence="6">
    <location>
        <begin position="66"/>
        <end position="87"/>
    </location>
</feature>
<dbReference type="CDD" id="cd06581">
    <property type="entry name" value="TM_PBP1_LivM_like"/>
    <property type="match status" value="1"/>
</dbReference>